<evidence type="ECO:0000256" key="1">
    <source>
        <dbReference type="SAM" id="SignalP"/>
    </source>
</evidence>
<protein>
    <recommendedName>
        <fullName evidence="4">Clock-controlled protein 6</fullName>
    </recommendedName>
</protein>
<dbReference type="HOGENOM" id="CLU_092869_2_0_1"/>
<gene>
    <name evidence="2" type="ORF">ATEG_09624</name>
</gene>
<dbReference type="GO" id="GO:0005199">
    <property type="term" value="F:structural constituent of cell wall"/>
    <property type="evidence" value="ECO:0007669"/>
    <property type="project" value="InterPro"/>
</dbReference>
<dbReference type="RefSeq" id="XP_001218246.1">
    <property type="nucleotide sequence ID" value="XM_001218245.1"/>
</dbReference>
<dbReference type="VEuPathDB" id="FungiDB:ATEG_09624"/>
<dbReference type="AlphaFoldDB" id="Q0C9L0"/>
<evidence type="ECO:0008006" key="4">
    <source>
        <dbReference type="Google" id="ProtNLM"/>
    </source>
</evidence>
<evidence type="ECO:0000313" key="2">
    <source>
        <dbReference type="EMBL" id="EAU29815.1"/>
    </source>
</evidence>
<dbReference type="eggNOG" id="ENOG502SCU7">
    <property type="taxonomic scope" value="Eukaryota"/>
</dbReference>
<proteinExistence type="predicted"/>
<dbReference type="OMA" id="CTITRPV"/>
<dbReference type="GO" id="GO:0031505">
    <property type="term" value="P:fungal-type cell wall organization"/>
    <property type="evidence" value="ECO:0007669"/>
    <property type="project" value="InterPro"/>
</dbReference>
<dbReference type="EMBL" id="CH476608">
    <property type="protein sequence ID" value="EAU29815.1"/>
    <property type="molecule type" value="Genomic_DNA"/>
</dbReference>
<feature type="signal peptide" evidence="1">
    <location>
        <begin position="1"/>
        <end position="21"/>
    </location>
</feature>
<dbReference type="GO" id="GO:0009277">
    <property type="term" value="C:fungal-type cell wall"/>
    <property type="evidence" value="ECO:0007669"/>
    <property type="project" value="TreeGrafter"/>
</dbReference>
<feature type="chain" id="PRO_5004169913" description="Clock-controlled protein 6" evidence="1">
    <location>
        <begin position="22"/>
        <end position="161"/>
    </location>
</feature>
<organism evidence="2 3">
    <name type="scientific">Aspergillus terreus (strain NIH 2624 / FGSC A1156)</name>
    <dbReference type="NCBI Taxonomy" id="341663"/>
    <lineage>
        <taxon>Eukaryota</taxon>
        <taxon>Fungi</taxon>
        <taxon>Dikarya</taxon>
        <taxon>Ascomycota</taxon>
        <taxon>Pezizomycotina</taxon>
        <taxon>Eurotiomycetes</taxon>
        <taxon>Eurotiomycetidae</taxon>
        <taxon>Eurotiales</taxon>
        <taxon>Aspergillaceae</taxon>
        <taxon>Aspergillus</taxon>
        <taxon>Aspergillus subgen. Circumdati</taxon>
    </lineage>
</organism>
<dbReference type="OrthoDB" id="4094614at2759"/>
<dbReference type="PANTHER" id="PTHR35523:SF1">
    <property type="entry name" value="CELL WALL PROTEIN SED1"/>
    <property type="match status" value="1"/>
</dbReference>
<reference evidence="3" key="1">
    <citation type="submission" date="2005-09" db="EMBL/GenBank/DDBJ databases">
        <title>Annotation of the Aspergillus terreus NIH2624 genome.</title>
        <authorList>
            <person name="Birren B.W."/>
            <person name="Lander E.S."/>
            <person name="Galagan J.E."/>
            <person name="Nusbaum C."/>
            <person name="Devon K."/>
            <person name="Henn M."/>
            <person name="Ma L.-J."/>
            <person name="Jaffe D.B."/>
            <person name="Butler J."/>
            <person name="Alvarez P."/>
            <person name="Gnerre S."/>
            <person name="Grabherr M."/>
            <person name="Kleber M."/>
            <person name="Mauceli E.W."/>
            <person name="Brockman W."/>
            <person name="Rounsley S."/>
            <person name="Young S.K."/>
            <person name="LaButti K."/>
            <person name="Pushparaj V."/>
            <person name="DeCaprio D."/>
            <person name="Crawford M."/>
            <person name="Koehrsen M."/>
            <person name="Engels R."/>
            <person name="Montgomery P."/>
            <person name="Pearson M."/>
            <person name="Howarth C."/>
            <person name="Larson L."/>
            <person name="Luoma S."/>
            <person name="White J."/>
            <person name="Alvarado L."/>
            <person name="Kodira C.D."/>
            <person name="Zeng Q."/>
            <person name="Oleary S."/>
            <person name="Yandava C."/>
            <person name="Denning D.W."/>
            <person name="Nierman W.C."/>
            <person name="Milne T."/>
            <person name="Madden K."/>
        </authorList>
    </citation>
    <scope>NUCLEOTIDE SEQUENCE [LARGE SCALE GENOMIC DNA]</scope>
    <source>
        <strain evidence="3">NIH 2624 / FGSC A1156</strain>
    </source>
</reference>
<dbReference type="Proteomes" id="UP000007963">
    <property type="component" value="Unassembled WGS sequence"/>
</dbReference>
<name>Q0C9L0_ASPTN</name>
<dbReference type="GeneID" id="4354542"/>
<sequence>MRFSLFATVATLAAGVMAGAADEQPETVVVTEYTTFCPKSSTSFVHGTETYSVSTPGHYTMTGGPYTITRPLITSTVTRCTKCSSTPVATPSSSSVVVVPSSSKPVIPVVPTSAPSAPTGVAATGSATTPAAPVFTGGASRAAAGAGAGLATVFGIVAYLL</sequence>
<dbReference type="STRING" id="341663.Q0C9L0"/>
<dbReference type="PANTHER" id="PTHR35523">
    <property type="entry name" value="CELL WALL PROTEIN SED1"/>
    <property type="match status" value="1"/>
</dbReference>
<dbReference type="InterPro" id="IPR038843">
    <property type="entry name" value="Sed1/Spi1"/>
</dbReference>
<keyword evidence="1" id="KW-0732">Signal</keyword>
<evidence type="ECO:0000313" key="3">
    <source>
        <dbReference type="Proteomes" id="UP000007963"/>
    </source>
</evidence>
<accession>Q0C9L0</accession>